<evidence type="ECO:0000256" key="1">
    <source>
        <dbReference type="ARBA" id="ARBA00004141"/>
    </source>
</evidence>
<feature type="transmembrane region" description="Helical" evidence="13">
    <location>
        <begin position="54"/>
        <end position="72"/>
    </location>
</feature>
<dbReference type="InterPro" id="IPR010617">
    <property type="entry name" value="TMEM175-like"/>
</dbReference>
<evidence type="ECO:0000256" key="9">
    <source>
        <dbReference type="ARBA" id="ARBA00023065"/>
    </source>
</evidence>
<dbReference type="GO" id="GO:0016020">
    <property type="term" value="C:membrane"/>
    <property type="evidence" value="ECO:0007669"/>
    <property type="project" value="UniProtKB-SubCell"/>
</dbReference>
<sequence length="202" mass="22570">MAEQRERDRDVDRLLTFVDAVVAIAITLLVLPLVDVARELGPDESVAHLLEEHVRELIAFALSFAVIARLWFVQHALVRDLVAADAAVTRFLVLWLFSIVLLPFPTSLVAEAGEQPGIKVFYVATMVVSTLFLSGIAWAVARNRGLRDSDRAPAPFFALVTASLFVLALLLMLVLPWLSYWPMLLVALDDPLVGAWRRWRGR</sequence>
<keyword evidence="3" id="KW-0813">Transport</keyword>
<feature type="transmembrane region" description="Helical" evidence="13">
    <location>
        <begin position="153"/>
        <end position="178"/>
    </location>
</feature>
<dbReference type="RefSeq" id="WP_188778524.1">
    <property type="nucleotide sequence ID" value="NZ_BMKQ01000001.1"/>
</dbReference>
<evidence type="ECO:0000256" key="4">
    <source>
        <dbReference type="ARBA" id="ARBA00022538"/>
    </source>
</evidence>
<evidence type="ECO:0000256" key="7">
    <source>
        <dbReference type="ARBA" id="ARBA00022958"/>
    </source>
</evidence>
<proteinExistence type="inferred from homology"/>
<keyword evidence="10 13" id="KW-0472">Membrane</keyword>
<keyword evidence="7" id="KW-0630">Potassium</keyword>
<dbReference type="GO" id="GO:0015252">
    <property type="term" value="F:proton channel activity"/>
    <property type="evidence" value="ECO:0007669"/>
    <property type="project" value="InterPro"/>
</dbReference>
<evidence type="ECO:0000256" key="6">
    <source>
        <dbReference type="ARBA" id="ARBA00022826"/>
    </source>
</evidence>
<evidence type="ECO:0000256" key="13">
    <source>
        <dbReference type="SAM" id="Phobius"/>
    </source>
</evidence>
<evidence type="ECO:0000313" key="15">
    <source>
        <dbReference type="Proteomes" id="UP000649179"/>
    </source>
</evidence>
<comment type="similarity">
    <text evidence="2">Belongs to the TMEM175 family.</text>
</comment>
<organism evidence="14 15">
    <name type="scientific">Marmoricola endophyticus</name>
    <dbReference type="NCBI Taxonomy" id="2040280"/>
    <lineage>
        <taxon>Bacteria</taxon>
        <taxon>Bacillati</taxon>
        <taxon>Actinomycetota</taxon>
        <taxon>Actinomycetes</taxon>
        <taxon>Propionibacteriales</taxon>
        <taxon>Nocardioidaceae</taxon>
        <taxon>Marmoricola</taxon>
    </lineage>
</organism>
<evidence type="ECO:0000313" key="14">
    <source>
        <dbReference type="EMBL" id="GGF37280.1"/>
    </source>
</evidence>
<reference evidence="14" key="2">
    <citation type="submission" date="2020-09" db="EMBL/GenBank/DDBJ databases">
        <authorList>
            <person name="Sun Q."/>
            <person name="Zhou Y."/>
        </authorList>
    </citation>
    <scope>NUCLEOTIDE SEQUENCE</scope>
    <source>
        <strain evidence="14">CGMCC 1.16067</strain>
    </source>
</reference>
<feature type="transmembrane region" description="Helical" evidence="13">
    <location>
        <begin position="14"/>
        <end position="34"/>
    </location>
</feature>
<evidence type="ECO:0000256" key="8">
    <source>
        <dbReference type="ARBA" id="ARBA00022989"/>
    </source>
</evidence>
<keyword evidence="11" id="KW-0407">Ion channel</keyword>
<evidence type="ECO:0000256" key="10">
    <source>
        <dbReference type="ARBA" id="ARBA00023136"/>
    </source>
</evidence>
<keyword evidence="8 13" id="KW-1133">Transmembrane helix</keyword>
<evidence type="ECO:0000256" key="12">
    <source>
        <dbReference type="ARBA" id="ARBA00034430"/>
    </source>
</evidence>
<comment type="subcellular location">
    <subcellularLocation>
        <location evidence="1">Membrane</location>
        <topology evidence="1">Multi-pass membrane protein</topology>
    </subcellularLocation>
</comment>
<reference evidence="14" key="1">
    <citation type="journal article" date="2014" name="Int. J. Syst. Evol. Microbiol.">
        <title>Complete genome sequence of Corynebacterium casei LMG S-19264T (=DSM 44701T), isolated from a smear-ripened cheese.</title>
        <authorList>
            <consortium name="US DOE Joint Genome Institute (JGI-PGF)"/>
            <person name="Walter F."/>
            <person name="Albersmeier A."/>
            <person name="Kalinowski J."/>
            <person name="Ruckert C."/>
        </authorList>
    </citation>
    <scope>NUCLEOTIDE SEQUENCE</scope>
    <source>
        <strain evidence="14">CGMCC 1.16067</strain>
    </source>
</reference>
<accession>A0A917BCC1</accession>
<keyword evidence="15" id="KW-1185">Reference proteome</keyword>
<gene>
    <name evidence="14" type="ORF">GCM10011519_08500</name>
</gene>
<dbReference type="GO" id="GO:0005267">
    <property type="term" value="F:potassium channel activity"/>
    <property type="evidence" value="ECO:0007669"/>
    <property type="project" value="UniProtKB-KW"/>
</dbReference>
<comment type="caution">
    <text evidence="14">The sequence shown here is derived from an EMBL/GenBank/DDBJ whole genome shotgun (WGS) entry which is preliminary data.</text>
</comment>
<dbReference type="Pfam" id="PF06736">
    <property type="entry name" value="TMEM175"/>
    <property type="match status" value="1"/>
</dbReference>
<dbReference type="Proteomes" id="UP000649179">
    <property type="component" value="Unassembled WGS sequence"/>
</dbReference>
<keyword evidence="6" id="KW-0631">Potassium channel</keyword>
<feature type="transmembrane region" description="Helical" evidence="13">
    <location>
        <begin position="121"/>
        <end position="141"/>
    </location>
</feature>
<evidence type="ECO:0000256" key="3">
    <source>
        <dbReference type="ARBA" id="ARBA00022448"/>
    </source>
</evidence>
<feature type="transmembrane region" description="Helical" evidence="13">
    <location>
        <begin position="81"/>
        <end position="101"/>
    </location>
</feature>
<evidence type="ECO:0000256" key="5">
    <source>
        <dbReference type="ARBA" id="ARBA00022692"/>
    </source>
</evidence>
<keyword evidence="5 13" id="KW-0812">Transmembrane</keyword>
<keyword evidence="9" id="KW-0406">Ion transport</keyword>
<dbReference type="EMBL" id="BMKQ01000001">
    <property type="protein sequence ID" value="GGF37280.1"/>
    <property type="molecule type" value="Genomic_DNA"/>
</dbReference>
<name>A0A917BCC1_9ACTN</name>
<keyword evidence="4" id="KW-0633">Potassium transport</keyword>
<dbReference type="AlphaFoldDB" id="A0A917BCC1"/>
<evidence type="ECO:0000256" key="2">
    <source>
        <dbReference type="ARBA" id="ARBA00006920"/>
    </source>
</evidence>
<protein>
    <submittedName>
        <fullName evidence="14">DUF1211 domain-containing membrane protein</fullName>
    </submittedName>
</protein>
<evidence type="ECO:0000256" key="11">
    <source>
        <dbReference type="ARBA" id="ARBA00023303"/>
    </source>
</evidence>
<comment type="catalytic activity">
    <reaction evidence="12">
        <text>K(+)(in) = K(+)(out)</text>
        <dbReference type="Rhea" id="RHEA:29463"/>
        <dbReference type="ChEBI" id="CHEBI:29103"/>
    </reaction>
</comment>